<dbReference type="GO" id="GO:0030246">
    <property type="term" value="F:carbohydrate binding"/>
    <property type="evidence" value="ECO:0007669"/>
    <property type="project" value="InterPro"/>
</dbReference>
<dbReference type="KEGG" id="pbap:Pla133_06780"/>
<dbReference type="AlphaFoldDB" id="A0A518BFC9"/>
<evidence type="ECO:0000313" key="3">
    <source>
        <dbReference type="Proteomes" id="UP000316921"/>
    </source>
</evidence>
<dbReference type="RefSeq" id="WP_145062398.1">
    <property type="nucleotide sequence ID" value="NZ_CP036287.1"/>
</dbReference>
<gene>
    <name evidence="2" type="ORF">Pla133_06780</name>
</gene>
<dbReference type="InterPro" id="IPR013784">
    <property type="entry name" value="Carb-bd-like_fold"/>
</dbReference>
<evidence type="ECO:0000313" key="2">
    <source>
        <dbReference type="EMBL" id="QDU65613.1"/>
    </source>
</evidence>
<dbReference type="SUPFAM" id="SSF49452">
    <property type="entry name" value="Starch-binding domain-like"/>
    <property type="match status" value="1"/>
</dbReference>
<keyword evidence="3" id="KW-1185">Reference proteome</keyword>
<evidence type="ECO:0008006" key="4">
    <source>
        <dbReference type="Google" id="ProtNLM"/>
    </source>
</evidence>
<proteinExistence type="predicted"/>
<dbReference type="EMBL" id="CP036287">
    <property type="protein sequence ID" value="QDU65613.1"/>
    <property type="molecule type" value="Genomic_DNA"/>
</dbReference>
<evidence type="ECO:0000256" key="1">
    <source>
        <dbReference type="SAM" id="MobiDB-lite"/>
    </source>
</evidence>
<feature type="region of interest" description="Disordered" evidence="1">
    <location>
        <begin position="49"/>
        <end position="97"/>
    </location>
</feature>
<reference evidence="2 3" key="1">
    <citation type="submission" date="2019-02" db="EMBL/GenBank/DDBJ databases">
        <title>Deep-cultivation of Planctomycetes and their phenomic and genomic characterization uncovers novel biology.</title>
        <authorList>
            <person name="Wiegand S."/>
            <person name="Jogler M."/>
            <person name="Boedeker C."/>
            <person name="Pinto D."/>
            <person name="Vollmers J."/>
            <person name="Rivas-Marin E."/>
            <person name="Kohn T."/>
            <person name="Peeters S.H."/>
            <person name="Heuer A."/>
            <person name="Rast P."/>
            <person name="Oberbeckmann S."/>
            <person name="Bunk B."/>
            <person name="Jeske O."/>
            <person name="Meyerdierks A."/>
            <person name="Storesund J.E."/>
            <person name="Kallscheuer N."/>
            <person name="Luecker S."/>
            <person name="Lage O.M."/>
            <person name="Pohl T."/>
            <person name="Merkel B.J."/>
            <person name="Hornburger P."/>
            <person name="Mueller R.-W."/>
            <person name="Bruemmer F."/>
            <person name="Labrenz M."/>
            <person name="Spormann A.M."/>
            <person name="Op den Camp H."/>
            <person name="Overmann J."/>
            <person name="Amann R."/>
            <person name="Jetten M.S.M."/>
            <person name="Mascher T."/>
            <person name="Medema M.H."/>
            <person name="Devos D.P."/>
            <person name="Kaster A.-K."/>
            <person name="Ovreas L."/>
            <person name="Rohde M."/>
            <person name="Galperin M.Y."/>
            <person name="Jogler C."/>
        </authorList>
    </citation>
    <scope>NUCLEOTIDE SEQUENCE [LARGE SCALE GENOMIC DNA]</scope>
    <source>
        <strain evidence="2 3">Pla133</strain>
    </source>
</reference>
<accession>A0A518BFC9</accession>
<dbReference type="Proteomes" id="UP000316921">
    <property type="component" value="Chromosome"/>
</dbReference>
<sequence length="561" mass="59334">MALTSSRQALALLAAVGVTAPVVWWALDSSRHEVDAAVRLSSTERAAVVDGETRNGHSGETSLRLESGDRAASNLVAAPRGRSGPGEGRVPMSTRVDPSGMDSLDLGVLLRGEVHTDVPGLSGAVFIRAEGPDGRAVDASGTIGEPYSLLGLSPGHWELILRGSAILEQSVSLEISVDRGAVERDLLVRPAPVIDVVYYTTWGERLEAVLAEPGRDPAGFPRLELVPTPGVEPAWPGEKGGFRRAIVPDDPSDPLPLVSGWLDLRTAPPVEVRLLQAGRELDRREIDEQTRVLEFQVNPLEESGRPALTATFVDAVTGIAIEQAVVELYRVGEPAPVRTRSLAGGGVLRLAGIATGDWILSVLSSGRAHLLRPFTIEAEGDYALGTIELEPAVAFSGRLVGPDGRPLGNRAVRWSRAGGTSWLAATYGHALARTDAGGYFALPAVPPGEIVLQAGGDEFAAELFKVRAGTSDLPVELRLSGGMQVEFVLLGSDDVDRFELEVRDDLGRLVASRLSAVGRVTRAVLAPGSYTVHALSSGAQLTLQRFVVADGPTDVELHLSD</sequence>
<organism evidence="2 3">
    <name type="scientific">Engelhardtia mirabilis</name>
    <dbReference type="NCBI Taxonomy" id="2528011"/>
    <lineage>
        <taxon>Bacteria</taxon>
        <taxon>Pseudomonadati</taxon>
        <taxon>Planctomycetota</taxon>
        <taxon>Planctomycetia</taxon>
        <taxon>Planctomycetia incertae sedis</taxon>
        <taxon>Engelhardtia</taxon>
    </lineage>
</organism>
<name>A0A518BFC9_9BACT</name>
<protein>
    <recommendedName>
        <fullName evidence="4">Carboxypeptidase regulatory-like domain-containing protein</fullName>
    </recommendedName>
</protein>